<proteinExistence type="predicted"/>
<sequence>MTYDLDSFGLDSFDAFGWTLSRDTAGDVWETWALHDHPVLQRIHANRARGYWCSIPGMETRAGTALQQTVTEEEAHALRAHFARVWELAEVQHARRPSPGSGKITAGGHLATLYGVRILVEDLAPLVAEAQGPGGGGFPGVHAFLGGLLPAGTRLEAVFRPESVTLELTQDSGVFKMVKEQLARKVGEPHVLAVLNPQDLHVPGEGIDLHHLQDLGARVRVLFAGTFRAIPGATTHIVLRPAAALEGASCWVAADWDGRRIERRTPSPAALGVPLVQERKVQLPDRQAADAVGRAPSEAYELVRKTGVATPTGRVEVSEDGTVAEVYEVALPPEPAPVTGEGAPVS</sequence>
<dbReference type="EMBL" id="BAABAQ010000020">
    <property type="protein sequence ID" value="GAA4209090.1"/>
    <property type="molecule type" value="Genomic_DNA"/>
</dbReference>
<comment type="caution">
    <text evidence="1">The sequence shown here is derived from an EMBL/GenBank/DDBJ whole genome shotgun (WGS) entry which is preliminary data.</text>
</comment>
<name>A0ABP8BKE0_9ACTN</name>
<accession>A0ABP8BKE0</accession>
<gene>
    <name evidence="1" type="ORF">GCM10022252_75080</name>
</gene>
<evidence type="ECO:0000313" key="1">
    <source>
        <dbReference type="EMBL" id="GAA4209090.1"/>
    </source>
</evidence>
<dbReference type="Proteomes" id="UP001501251">
    <property type="component" value="Unassembled WGS sequence"/>
</dbReference>
<evidence type="ECO:0000313" key="2">
    <source>
        <dbReference type="Proteomes" id="UP001501251"/>
    </source>
</evidence>
<organism evidence="1 2">
    <name type="scientific">Streptosporangium oxazolinicum</name>
    <dbReference type="NCBI Taxonomy" id="909287"/>
    <lineage>
        <taxon>Bacteria</taxon>
        <taxon>Bacillati</taxon>
        <taxon>Actinomycetota</taxon>
        <taxon>Actinomycetes</taxon>
        <taxon>Streptosporangiales</taxon>
        <taxon>Streptosporangiaceae</taxon>
        <taxon>Streptosporangium</taxon>
    </lineage>
</organism>
<keyword evidence="2" id="KW-1185">Reference proteome</keyword>
<protein>
    <submittedName>
        <fullName evidence="1">Uncharacterized protein</fullName>
    </submittedName>
</protein>
<reference evidence="2" key="1">
    <citation type="journal article" date="2019" name="Int. J. Syst. Evol. Microbiol.">
        <title>The Global Catalogue of Microorganisms (GCM) 10K type strain sequencing project: providing services to taxonomists for standard genome sequencing and annotation.</title>
        <authorList>
            <consortium name="The Broad Institute Genomics Platform"/>
            <consortium name="The Broad Institute Genome Sequencing Center for Infectious Disease"/>
            <person name="Wu L."/>
            <person name="Ma J."/>
        </authorList>
    </citation>
    <scope>NUCLEOTIDE SEQUENCE [LARGE SCALE GENOMIC DNA]</scope>
    <source>
        <strain evidence="2">JCM 17388</strain>
    </source>
</reference>
<dbReference type="RefSeq" id="WP_344923083.1">
    <property type="nucleotide sequence ID" value="NZ_BAABAQ010000020.1"/>
</dbReference>